<dbReference type="CDD" id="cd00603">
    <property type="entry name" value="IPT_PCSR"/>
    <property type="match status" value="1"/>
</dbReference>
<dbReference type="InterPro" id="IPR002909">
    <property type="entry name" value="IPT_dom"/>
</dbReference>
<dbReference type="Proteomes" id="UP000235945">
    <property type="component" value="Unassembled WGS sequence"/>
</dbReference>
<feature type="domain" description="IPT/TIG" evidence="2">
    <location>
        <begin position="219"/>
        <end position="300"/>
    </location>
</feature>
<dbReference type="GO" id="GO:0005975">
    <property type="term" value="P:carbohydrate metabolic process"/>
    <property type="evidence" value="ECO:0007669"/>
    <property type="project" value="UniProtKB-ARBA"/>
</dbReference>
<protein>
    <recommendedName>
        <fullName evidence="2">IPT/TIG domain-containing protein</fullName>
    </recommendedName>
</protein>
<name>A0A2N8NUX9_STREU</name>
<evidence type="ECO:0000313" key="3">
    <source>
        <dbReference type="EMBL" id="PNE32574.1"/>
    </source>
</evidence>
<dbReference type="CDD" id="cd00102">
    <property type="entry name" value="IPT"/>
    <property type="match status" value="1"/>
</dbReference>
<feature type="domain" description="IPT/TIG" evidence="2">
    <location>
        <begin position="133"/>
        <end position="210"/>
    </location>
</feature>
<dbReference type="Pfam" id="PF01833">
    <property type="entry name" value="TIG"/>
    <property type="match status" value="1"/>
</dbReference>
<reference evidence="4" key="1">
    <citation type="submission" date="2015-07" db="EMBL/GenBank/DDBJ databases">
        <authorList>
            <person name="Graham D.E."/>
            <person name="Giannone R.J."/>
            <person name="Gulvik C.A."/>
            <person name="Hettich R.L."/>
            <person name="Klingeman D.M."/>
            <person name="Mahan K.M."/>
            <person name="Parry R.J."/>
            <person name="Spain J.C."/>
        </authorList>
    </citation>
    <scope>NUCLEOTIDE SEQUENCE [LARGE SCALE GENOMIC DNA]</scope>
    <source>
        <strain evidence="4">ATCC 27428</strain>
    </source>
</reference>
<proteinExistence type="predicted"/>
<dbReference type="SUPFAM" id="SSF81296">
    <property type="entry name" value="E set domains"/>
    <property type="match status" value="1"/>
</dbReference>
<dbReference type="SMART" id="SM00429">
    <property type="entry name" value="IPT"/>
    <property type="match status" value="2"/>
</dbReference>
<dbReference type="Gene3D" id="2.60.40.10">
    <property type="entry name" value="Immunoglobulins"/>
    <property type="match status" value="2"/>
</dbReference>
<dbReference type="EMBL" id="LGUI01000005">
    <property type="protein sequence ID" value="PNE32574.1"/>
    <property type="molecule type" value="Genomic_DNA"/>
</dbReference>
<dbReference type="AlphaFoldDB" id="A0A2N8NUX9"/>
<feature type="region of interest" description="Disordered" evidence="1">
    <location>
        <begin position="1"/>
        <end position="23"/>
    </location>
</feature>
<dbReference type="InterPro" id="IPR014756">
    <property type="entry name" value="Ig_E-set"/>
</dbReference>
<organism evidence="3 4">
    <name type="scientific">Streptomyces eurocidicus</name>
    <name type="common">Streptoverticillium eurocidicus</name>
    <dbReference type="NCBI Taxonomy" id="66423"/>
    <lineage>
        <taxon>Bacteria</taxon>
        <taxon>Bacillati</taxon>
        <taxon>Actinomycetota</taxon>
        <taxon>Actinomycetes</taxon>
        <taxon>Kitasatosporales</taxon>
        <taxon>Streptomycetaceae</taxon>
        <taxon>Streptomyces</taxon>
    </lineage>
</organism>
<dbReference type="InterPro" id="IPR013783">
    <property type="entry name" value="Ig-like_fold"/>
</dbReference>
<gene>
    <name evidence="3" type="ORF">AF335_18705</name>
</gene>
<sequence length="305" mass="31009">MTQAGNYPTESNPDGSFSVTWRSEGSQDVTGLTRLTVDLPPGITTQGALMYSMPYDYTFTETVSPDGRRLTAWYYGTMTPGRSHFMKVKVTATGKPSGEIKATVAHARDLDPRNNVATVTLGGSGGPPVIPPEPVVTGMDVRSGPGSGGTVVTLTGRNLDDAFVDFGLYAAPGSCTSTSCVVTTPPGWGPTAVDVATPGGGAPAGDFVYGEPEPTAPPEPVLSWLSTRGGPAAGGTNIQVAGQHLDRGVLMIGGRPAVHSSCGPEFCTGQSPAGTGTVDVTVDAPGGESAHGPALTFTYGPASAH</sequence>
<evidence type="ECO:0000259" key="2">
    <source>
        <dbReference type="SMART" id="SM00429"/>
    </source>
</evidence>
<evidence type="ECO:0000313" key="4">
    <source>
        <dbReference type="Proteomes" id="UP000235945"/>
    </source>
</evidence>
<comment type="caution">
    <text evidence="3">The sequence shown here is derived from an EMBL/GenBank/DDBJ whole genome shotgun (WGS) entry which is preliminary data.</text>
</comment>
<accession>A0A2N8NUX9</accession>
<evidence type="ECO:0000256" key="1">
    <source>
        <dbReference type="SAM" id="MobiDB-lite"/>
    </source>
</evidence>
<keyword evidence="4" id="KW-1185">Reference proteome</keyword>